<dbReference type="PANTHER" id="PTHR10350:SF6">
    <property type="entry name" value="NUCLEAR PORE COMPLEX PROTEIN NUP155"/>
    <property type="match status" value="1"/>
</dbReference>
<protein>
    <submittedName>
        <fullName evidence="9">Nuclear pore complex protein Nup155</fullName>
    </submittedName>
</protein>
<evidence type="ECO:0000256" key="5">
    <source>
        <dbReference type="SAM" id="Phobius"/>
    </source>
</evidence>
<evidence type="ECO:0000259" key="6">
    <source>
        <dbReference type="Pfam" id="PF03177"/>
    </source>
</evidence>
<accession>A0ABM1MWZ4</accession>
<dbReference type="Gene3D" id="1.25.40.450">
    <property type="entry name" value="Nucleoporin, helical domain, N-terminal subdomain"/>
    <property type="match status" value="1"/>
</dbReference>
<dbReference type="GeneID" id="108564532"/>
<sequence>MEQTMDNSRALNTEVLQLAARHIEKCLIKDNNAPTLLDQLNINPQSGPTASGLSDHDYPALVGLPQSIISRTQMKTLSKVPLPPEIMEHFNHMQCHCMMGLFTEINRAWLTIDSDIYVWTYDDGGDVAYYDGLNETIISVGLVKPKSGVFQNFINYLLVLTTAVDVVVLGVTFAAGDEDSLKEIQLVSDPVFTIPTDGAMMTSIVGTATGRMFLGSKDGCLYEITYQAESTWFGKRCKKLNHSTSKLSFLVPSFAYAAMTDDDGIVQVVIDDTRHILYTLTEKGAIEVYDLGENGTSISRVIKVSQNQLVQQAHNVVKTLDSQNFHPIVSISAVELCESPRINLVALTQSGVRLYLSTSGQAQVNMPLPRPSTLALQHVRMPPGYSASTHYRPKNIHMAEYRDRNLLMVSTVNEKEVLWSISSDLFPFYPILMEATTNIELDGPALAMAEIKYNTNMLLQPTQQVPPLIVRQHSEPPRKFVILTSQGAHILMKLRPVDLLKQLLVDTRGQDSDALKAYFNIQNDEQACATSLILASLEAPQNLDVADYATNAFFVFGGEPKVATPAINNTMNQTFGNPSIFLPNMMSTPMQQHSPFAQTMPMTPQVNFTANSITPVVPHFQPNMSHMYDPNSQYQFSSKHNGLYLYVARILRPIWNLRCVEKMTFDGKRFYLTSTLNSEECAWILCHLTSLRIFLQQTTQMAICNNTTVAKSTNKTGNCTMQDVQLEERHSLDALKMFVDHAAQVLGLWKVLCEHQFHMLMDTFQAEHQQVMQNTCFKDILLYGHDVCATLINTLINSYLGDNASVDSISSKLREICPNLYKNEDAACSKANEILKTAKNVNNLDEKEELLSSALQLCIEVVPNVNLKEICEQFSTQKSYNAVIMLATKCAEKIDPENVGEHFYKNGDQNDQEGYQYYAKRIEIYKVVTAMLDDIYSQNDVTQNINGQVPVETGENITRRVISSILKHKDELLHIAVYEWMMSKQMNGELISVTEPTLETYLLKATQHNPSNISLMDILWKYYESNNNHAAAAKVLNNLASVNQTSLNMKTRLSYLARSLMCMRSDKIGYAPYLGVFLRELEDKLEVAKVQERILEAIVNLKGRHMEADAAEKMLNGKLFDITQLYEDFAEKFNLWECKLAIIDCAGYSDKLLIENIWRNILQNELCRSTSSGNDKMIQILTKVKSLVRLYKTSSTCIPLDYLVQELELISAKLKADTTLVPNFFVSLEYPIDLLINTYNESMIRSLKDNFWLAEENEFHYSEAMAALVNAFVHLHDKYSNVEKRKLIAISQDTVAGLLSNLYSKPNTEHIITLLRSIQNKLSRM</sequence>
<evidence type="ECO:0000256" key="3">
    <source>
        <dbReference type="ARBA" id="ARBA00022448"/>
    </source>
</evidence>
<dbReference type="Gene3D" id="1.20.120.1880">
    <property type="entry name" value="Nucleoporin, helical C-terminal domain"/>
    <property type="match status" value="1"/>
</dbReference>
<dbReference type="InterPro" id="IPR042537">
    <property type="entry name" value="Nucleoporin_Nup155_C_2"/>
</dbReference>
<dbReference type="Pfam" id="PF03177">
    <property type="entry name" value="Nucleoporin_C"/>
    <property type="match status" value="1"/>
</dbReference>
<dbReference type="Pfam" id="PF08801">
    <property type="entry name" value="Nucleoporin_N"/>
    <property type="match status" value="1"/>
</dbReference>
<keyword evidence="5" id="KW-1133">Transmembrane helix</keyword>
<dbReference type="PANTHER" id="PTHR10350">
    <property type="entry name" value="NUCLEAR PORE COMPLEX PROTEIN NUP155"/>
    <property type="match status" value="1"/>
</dbReference>
<evidence type="ECO:0000313" key="8">
    <source>
        <dbReference type="Proteomes" id="UP000695000"/>
    </source>
</evidence>
<keyword evidence="5" id="KW-0812">Transmembrane</keyword>
<comment type="similarity">
    <text evidence="2">Belongs to the non-repetitive/WGA-negative nucleoporin family.</text>
</comment>
<proteinExistence type="inferred from homology"/>
<dbReference type="RefSeq" id="XP_017779094.1">
    <property type="nucleotide sequence ID" value="XM_017923605.1"/>
</dbReference>
<evidence type="ECO:0000256" key="1">
    <source>
        <dbReference type="ARBA" id="ARBA00004123"/>
    </source>
</evidence>
<keyword evidence="4" id="KW-0539">Nucleus</keyword>
<feature type="transmembrane region" description="Helical" evidence="5">
    <location>
        <begin position="153"/>
        <end position="175"/>
    </location>
</feature>
<comment type="subcellular location">
    <subcellularLocation>
        <location evidence="1">Nucleus</location>
    </subcellularLocation>
</comment>
<evidence type="ECO:0000259" key="7">
    <source>
        <dbReference type="Pfam" id="PF08801"/>
    </source>
</evidence>
<reference evidence="9" key="1">
    <citation type="submission" date="2025-08" db="UniProtKB">
        <authorList>
            <consortium name="RefSeq"/>
        </authorList>
    </citation>
    <scope>IDENTIFICATION</scope>
    <source>
        <tissue evidence="9">Whole Larva</tissue>
    </source>
</reference>
<dbReference type="InterPro" id="IPR042538">
    <property type="entry name" value="Nucleoporin_Nup155_C_3"/>
</dbReference>
<feature type="domain" description="Nucleoporin Nup133/Nup155-like C-terminal" evidence="6">
    <location>
        <begin position="637"/>
        <end position="1284"/>
    </location>
</feature>
<evidence type="ECO:0000313" key="9">
    <source>
        <dbReference type="RefSeq" id="XP_017779094.1"/>
    </source>
</evidence>
<dbReference type="Proteomes" id="UP000695000">
    <property type="component" value="Unplaced"/>
</dbReference>
<dbReference type="InterPro" id="IPR007187">
    <property type="entry name" value="Nucleoporin_Nup133/Nup155_C"/>
</dbReference>
<evidence type="ECO:0000256" key="4">
    <source>
        <dbReference type="ARBA" id="ARBA00023242"/>
    </source>
</evidence>
<dbReference type="InterPro" id="IPR014908">
    <property type="entry name" value="Nucleoporin_Nup133/Nup155_N"/>
</dbReference>
<keyword evidence="3" id="KW-0813">Transport</keyword>
<organism evidence="8 9">
    <name type="scientific">Nicrophorus vespilloides</name>
    <name type="common">Boreal carrion beetle</name>
    <dbReference type="NCBI Taxonomy" id="110193"/>
    <lineage>
        <taxon>Eukaryota</taxon>
        <taxon>Metazoa</taxon>
        <taxon>Ecdysozoa</taxon>
        <taxon>Arthropoda</taxon>
        <taxon>Hexapoda</taxon>
        <taxon>Insecta</taxon>
        <taxon>Pterygota</taxon>
        <taxon>Neoptera</taxon>
        <taxon>Endopterygota</taxon>
        <taxon>Coleoptera</taxon>
        <taxon>Polyphaga</taxon>
        <taxon>Staphyliniformia</taxon>
        <taxon>Silphidae</taxon>
        <taxon>Nicrophorinae</taxon>
        <taxon>Nicrophorus</taxon>
    </lineage>
</organism>
<evidence type="ECO:0000256" key="2">
    <source>
        <dbReference type="ARBA" id="ARBA00007373"/>
    </source>
</evidence>
<name>A0ABM1MWZ4_NICVS</name>
<dbReference type="InterPro" id="IPR042533">
    <property type="entry name" value="Nucleoporin_Nup155_C_1"/>
</dbReference>
<dbReference type="Gene3D" id="1.25.40.440">
    <property type="entry name" value="Nucleoporin, helical domain, central subdomain"/>
    <property type="match status" value="1"/>
</dbReference>
<dbReference type="InterPro" id="IPR004870">
    <property type="entry name" value="Nucleoporin_Nup155"/>
</dbReference>
<keyword evidence="5" id="KW-0472">Membrane</keyword>
<gene>
    <name evidence="9" type="primary">LOC108564532</name>
</gene>
<keyword evidence="8" id="KW-1185">Reference proteome</keyword>
<feature type="domain" description="Nucleoporin Nup133/Nup155-like N-terminal" evidence="7">
    <location>
        <begin position="71"/>
        <end position="490"/>
    </location>
</feature>
<dbReference type="Gene3D" id="1.20.58.1780">
    <property type="match status" value="1"/>
</dbReference>